<dbReference type="CDD" id="cd17470">
    <property type="entry name" value="T3SS_Flik_C"/>
    <property type="match status" value="1"/>
</dbReference>
<dbReference type="PRINTS" id="PR01007">
    <property type="entry name" value="FLGHOOKFLIK"/>
</dbReference>
<dbReference type="Gene3D" id="3.30.750.140">
    <property type="match status" value="1"/>
</dbReference>
<dbReference type="PANTHER" id="PTHR37533">
    <property type="entry name" value="FLAGELLAR HOOK-LENGTH CONTROL PROTEIN"/>
    <property type="match status" value="1"/>
</dbReference>
<dbReference type="Proteomes" id="UP001528411">
    <property type="component" value="Unassembled WGS sequence"/>
</dbReference>
<evidence type="ECO:0000313" key="6">
    <source>
        <dbReference type="EMBL" id="MDC2888324.1"/>
    </source>
</evidence>
<evidence type="ECO:0000256" key="3">
    <source>
        <dbReference type="ARBA" id="ARBA00022795"/>
    </source>
</evidence>
<sequence length="521" mass="55015">MFQQVTNGSSEIAVQQELSEAKTTAELTKSANELAKSVATVSAAGENSAGLNTKLEPQISVVKDLKADAQKLEQSLKEISTNDKASWLDGIMQLANQNANKSSDEKAISKVDAADADNELTTAGQNELDEFAKLIASFESAETSKNALVTAESDATIEADQTKIDAAVQDAAGLNEQLKTLQLSEAEIDTNDIKSTSNELQLTAGQSVGADASATASENEQQVKVQGQALNAVTSAIEAELNKNNVAAGETTKPVSVTNSNTTAAALANVINKNNMDENAAGKNNNVSQSVDGSKLTSESQIHDELLAKLAGEEKLASRDISSPVATVLNAGTALGSTEAGSLLADSTARVELGAVQLEKTMMAAKLDIQTQIKHDVIIKENVLFNKQELAANVQQQVGMMMARNMKSIDIRLDPPELGSIRIKMQLNGDQAAVSFMVSSQQAKDALENAMPKLKEMLEQQGMELADSDVQHEQSGQGGTEAGAETHHAGIKGEDSTDEHLGDATEVVVDIPSPYKVDYYA</sequence>
<gene>
    <name evidence="6" type="ORF">PN838_05465</name>
</gene>
<comment type="caution">
    <text evidence="6">The sequence shown here is derived from an EMBL/GenBank/DDBJ whole genome shotgun (WGS) entry which is preliminary data.</text>
</comment>
<keyword evidence="6" id="KW-0966">Cell projection</keyword>
<evidence type="ECO:0000256" key="4">
    <source>
        <dbReference type="SAM" id="MobiDB-lite"/>
    </source>
</evidence>
<name>A0ABT5FBB5_9GAMM</name>
<comment type="similarity">
    <text evidence="2">Belongs to the FliK family.</text>
</comment>
<keyword evidence="6" id="KW-0969">Cilium</keyword>
<accession>A0ABT5FBB5</accession>
<dbReference type="InterPro" id="IPR052563">
    <property type="entry name" value="FliK"/>
</dbReference>
<evidence type="ECO:0000256" key="2">
    <source>
        <dbReference type="ARBA" id="ARBA00009149"/>
    </source>
</evidence>
<dbReference type="Pfam" id="PF02120">
    <property type="entry name" value="Flg_hook"/>
    <property type="match status" value="1"/>
</dbReference>
<evidence type="ECO:0000256" key="1">
    <source>
        <dbReference type="ARBA" id="ARBA00003944"/>
    </source>
</evidence>
<dbReference type="PANTHER" id="PTHR37533:SF2">
    <property type="entry name" value="FLAGELLAR HOOK-LENGTH CONTROL PROTEIN"/>
    <property type="match status" value="1"/>
</dbReference>
<reference evidence="6 7" key="1">
    <citation type="submission" date="2023-01" db="EMBL/GenBank/DDBJ databases">
        <title>Psychrosphaera sp. nov., isolated from marine algae.</title>
        <authorList>
            <person name="Bayburt H."/>
            <person name="Choi B.J."/>
            <person name="Kim J.M."/>
            <person name="Choi D.G."/>
            <person name="Jeon C.O."/>
        </authorList>
    </citation>
    <scope>NUCLEOTIDE SEQUENCE [LARGE SCALE GENOMIC DNA]</scope>
    <source>
        <strain evidence="6 7">G1-22</strain>
    </source>
</reference>
<keyword evidence="7" id="KW-1185">Reference proteome</keyword>
<dbReference type="InterPro" id="IPR021136">
    <property type="entry name" value="Flagellar_hook_control-like_C"/>
</dbReference>
<organism evidence="6 7">
    <name type="scientific">Psychrosphaera algicola</name>
    <dbReference type="NCBI Taxonomy" id="3023714"/>
    <lineage>
        <taxon>Bacteria</taxon>
        <taxon>Pseudomonadati</taxon>
        <taxon>Pseudomonadota</taxon>
        <taxon>Gammaproteobacteria</taxon>
        <taxon>Alteromonadales</taxon>
        <taxon>Pseudoalteromonadaceae</taxon>
        <taxon>Psychrosphaera</taxon>
    </lineage>
</organism>
<keyword evidence="3" id="KW-1005">Bacterial flagellum biogenesis</keyword>
<proteinExistence type="inferred from homology"/>
<feature type="region of interest" description="Disordered" evidence="4">
    <location>
        <begin position="464"/>
        <end position="506"/>
    </location>
</feature>
<protein>
    <submittedName>
        <fullName evidence="6">Flagellar hook-length control protein FliK</fullName>
    </submittedName>
</protein>
<dbReference type="EMBL" id="JAQOMS010000002">
    <property type="protein sequence ID" value="MDC2888324.1"/>
    <property type="molecule type" value="Genomic_DNA"/>
</dbReference>
<keyword evidence="6" id="KW-0282">Flagellum</keyword>
<dbReference type="RefSeq" id="WP_272179970.1">
    <property type="nucleotide sequence ID" value="NZ_JAQOMS010000002.1"/>
</dbReference>
<dbReference type="InterPro" id="IPR001635">
    <property type="entry name" value="Flag_hook_Flik"/>
</dbReference>
<feature type="domain" description="Flagellar hook-length control protein-like C-terminal" evidence="5">
    <location>
        <begin position="396"/>
        <end position="478"/>
    </location>
</feature>
<feature type="compositionally biased region" description="Basic and acidic residues" evidence="4">
    <location>
        <begin position="484"/>
        <end position="503"/>
    </location>
</feature>
<comment type="function">
    <text evidence="1">Controls the length of the flagellar hook.</text>
</comment>
<evidence type="ECO:0000313" key="7">
    <source>
        <dbReference type="Proteomes" id="UP001528411"/>
    </source>
</evidence>
<dbReference type="InterPro" id="IPR038610">
    <property type="entry name" value="FliK-like_C_sf"/>
</dbReference>
<evidence type="ECO:0000259" key="5">
    <source>
        <dbReference type="Pfam" id="PF02120"/>
    </source>
</evidence>